<evidence type="ECO:0000256" key="7">
    <source>
        <dbReference type="RuleBase" id="RU362125"/>
    </source>
</evidence>
<dbReference type="InterPro" id="IPR036250">
    <property type="entry name" value="AcylCo_DH-like_C"/>
</dbReference>
<keyword evidence="13" id="KW-1185">Reference proteome</keyword>
<feature type="domain" description="Acyl-CoA oxidase/dehydrogenase middle" evidence="10">
    <location>
        <begin position="211"/>
        <end position="305"/>
    </location>
</feature>
<dbReference type="Gene3D" id="2.40.110.10">
    <property type="entry name" value="Butyryl-CoA Dehydrogenase, subunit A, domain 2"/>
    <property type="match status" value="1"/>
</dbReference>
<gene>
    <name evidence="12" type="ORF">FKR81_03760</name>
</gene>
<dbReference type="InterPro" id="IPR009075">
    <property type="entry name" value="AcylCo_DH/oxidase_C"/>
</dbReference>
<proteinExistence type="inferred from homology"/>
<comment type="similarity">
    <text evidence="2 7">Belongs to the acyl-CoA dehydrogenase family.</text>
</comment>
<dbReference type="InterPro" id="IPR006091">
    <property type="entry name" value="Acyl-CoA_Oxase/DH_mid-dom"/>
</dbReference>
<dbReference type="InterPro" id="IPR050741">
    <property type="entry name" value="Acyl-CoA_dehydrogenase"/>
</dbReference>
<evidence type="ECO:0000259" key="10">
    <source>
        <dbReference type="Pfam" id="PF02770"/>
    </source>
</evidence>
<dbReference type="GO" id="GO:0050660">
    <property type="term" value="F:flavin adenine dinucleotide binding"/>
    <property type="evidence" value="ECO:0007669"/>
    <property type="project" value="InterPro"/>
</dbReference>
<evidence type="ECO:0000256" key="6">
    <source>
        <dbReference type="ARBA" id="ARBA00023002"/>
    </source>
</evidence>
<dbReference type="Gene3D" id="1.10.540.10">
    <property type="entry name" value="Acyl-CoA dehydrogenase/oxidase, N-terminal domain"/>
    <property type="match status" value="1"/>
</dbReference>
<dbReference type="GO" id="GO:0003995">
    <property type="term" value="F:acyl-CoA dehydrogenase activity"/>
    <property type="evidence" value="ECO:0007669"/>
    <property type="project" value="InterPro"/>
</dbReference>
<dbReference type="SUPFAM" id="SSF47203">
    <property type="entry name" value="Acyl-CoA dehydrogenase C-terminal domain-like"/>
    <property type="match status" value="1"/>
</dbReference>
<dbReference type="EMBL" id="VOBR01000002">
    <property type="protein sequence ID" value="TWP53882.1"/>
    <property type="molecule type" value="Genomic_DNA"/>
</dbReference>
<dbReference type="OrthoDB" id="9770681at2"/>
<feature type="region of interest" description="Disordered" evidence="8">
    <location>
        <begin position="17"/>
        <end position="47"/>
    </location>
</feature>
<evidence type="ECO:0000256" key="5">
    <source>
        <dbReference type="ARBA" id="ARBA00022827"/>
    </source>
</evidence>
<evidence type="ECO:0000259" key="9">
    <source>
        <dbReference type="Pfam" id="PF00441"/>
    </source>
</evidence>
<accession>A0A563F250</accession>
<evidence type="ECO:0000256" key="1">
    <source>
        <dbReference type="ARBA" id="ARBA00001974"/>
    </source>
</evidence>
<dbReference type="GO" id="GO:0005737">
    <property type="term" value="C:cytoplasm"/>
    <property type="evidence" value="ECO:0007669"/>
    <property type="project" value="TreeGrafter"/>
</dbReference>
<protein>
    <recommendedName>
        <fullName evidence="3">Medium-chain specific acyl-CoA dehydrogenase, mitochondrial</fullName>
    </recommendedName>
</protein>
<feature type="domain" description="Acyl-CoA dehydrogenase/oxidase N-terminal" evidence="11">
    <location>
        <begin position="103"/>
        <end position="207"/>
    </location>
</feature>
<dbReference type="AlphaFoldDB" id="A0A563F250"/>
<dbReference type="InterPro" id="IPR006089">
    <property type="entry name" value="Acyl-CoA_DH_CS"/>
</dbReference>
<dbReference type="InterPro" id="IPR009100">
    <property type="entry name" value="AcylCoA_DH/oxidase_NM_dom_sf"/>
</dbReference>
<evidence type="ECO:0000313" key="12">
    <source>
        <dbReference type="EMBL" id="TWP53882.1"/>
    </source>
</evidence>
<dbReference type="Pfam" id="PF02771">
    <property type="entry name" value="Acyl-CoA_dh_N"/>
    <property type="match status" value="1"/>
</dbReference>
<evidence type="ECO:0000313" key="13">
    <source>
        <dbReference type="Proteomes" id="UP000316639"/>
    </source>
</evidence>
<evidence type="ECO:0000256" key="4">
    <source>
        <dbReference type="ARBA" id="ARBA00022630"/>
    </source>
</evidence>
<feature type="domain" description="Acyl-CoA dehydrogenase/oxidase C-terminal" evidence="9">
    <location>
        <begin position="318"/>
        <end position="466"/>
    </location>
</feature>
<dbReference type="FunFam" id="2.40.110.10:FF:000002">
    <property type="entry name" value="Acyl-CoA dehydrogenase fadE12"/>
    <property type="match status" value="1"/>
</dbReference>
<evidence type="ECO:0000256" key="2">
    <source>
        <dbReference type="ARBA" id="ARBA00009347"/>
    </source>
</evidence>
<evidence type="ECO:0000259" key="11">
    <source>
        <dbReference type="Pfam" id="PF02771"/>
    </source>
</evidence>
<comment type="caution">
    <text evidence="12">The sequence shown here is derived from an EMBL/GenBank/DDBJ whole genome shotgun (WGS) entry which is preliminary data.</text>
</comment>
<organism evidence="12 13">
    <name type="scientific">Lentzea tibetensis</name>
    <dbReference type="NCBI Taxonomy" id="2591470"/>
    <lineage>
        <taxon>Bacteria</taxon>
        <taxon>Bacillati</taxon>
        <taxon>Actinomycetota</taxon>
        <taxon>Actinomycetes</taxon>
        <taxon>Pseudonocardiales</taxon>
        <taxon>Pseudonocardiaceae</taxon>
        <taxon>Lentzea</taxon>
    </lineage>
</organism>
<dbReference type="PROSITE" id="PS00072">
    <property type="entry name" value="ACYL_COA_DH_1"/>
    <property type="match status" value="1"/>
</dbReference>
<dbReference type="Gene3D" id="1.20.140.10">
    <property type="entry name" value="Butyryl-CoA Dehydrogenase, subunit A, domain 3"/>
    <property type="match status" value="1"/>
</dbReference>
<dbReference type="InterPro" id="IPR013786">
    <property type="entry name" value="AcylCoA_DH/ox_N"/>
</dbReference>
<name>A0A563F250_9PSEU</name>
<feature type="compositionally biased region" description="Polar residues" evidence="8">
    <location>
        <begin position="17"/>
        <end position="28"/>
    </location>
</feature>
<keyword evidence="4 7" id="KW-0285">Flavoprotein</keyword>
<keyword evidence="5 7" id="KW-0274">FAD</keyword>
<keyword evidence="6 7" id="KW-0560">Oxidoreductase</keyword>
<dbReference type="FunFam" id="1.20.140.10:FF:000011">
    <property type="entry name" value="Medium-chain specific acyl-CoA dehydrogenase, mitochondrial"/>
    <property type="match status" value="1"/>
</dbReference>
<dbReference type="Pfam" id="PF00441">
    <property type="entry name" value="Acyl-CoA_dh_1"/>
    <property type="match status" value="1"/>
</dbReference>
<dbReference type="Proteomes" id="UP000316639">
    <property type="component" value="Unassembled WGS sequence"/>
</dbReference>
<reference evidence="12 13" key="1">
    <citation type="submission" date="2019-07" db="EMBL/GenBank/DDBJ databases">
        <title>Lentzea xizangensis sp. nov., isolated from Qinghai-Tibetan Plateau Soils.</title>
        <authorList>
            <person name="Huang J."/>
        </authorList>
    </citation>
    <scope>NUCLEOTIDE SEQUENCE [LARGE SCALE GENOMIC DNA]</scope>
    <source>
        <strain evidence="12 13">FXJ1.1311</strain>
    </source>
</reference>
<dbReference type="InterPro" id="IPR037069">
    <property type="entry name" value="AcylCoA_DH/ox_N_sf"/>
</dbReference>
<comment type="cofactor">
    <cofactor evidence="1 7">
        <name>FAD</name>
        <dbReference type="ChEBI" id="CHEBI:57692"/>
    </cofactor>
</comment>
<sequence>MTPALSGGYISWRYPTLPSSSNTRQSPQYRHARESGPRGSATSPLEAPCIEDTSLRLEGTISTVSHMITFATVRMFAESRTVRCVSVTAFDLADQMFGVTPGLRARAREYAHAHVLPVAARHDREATYPHSAIAAARAAGLLNTVIPESLGGTGMSCVDDVVIAEEVGYGCSSIWTTLAIRGLTTVPIAVGGTPEQQRILFGSVAEGAVPAFALTEPTGGSDVAAITTTARREGGDYVINGMKRYISTTDVATFFVLFAKTDPTAGRRGISAFVVSRDAPGLTVTHRFDKFAHRCYDTSEIALREVIVPESSRIGAEGDGFGLAMAAFDRNRPAVAAAGIGLARRARDEALARATSRTAFNSAVIDHQAVSHKIADIDVGISAGRLLSLAAAKELDDGRRNVTTAAKAKVFATDLAMRAATDAVQIFGAAGIMRENPVEKLMRDAKVLQVYEGTNEIQRNIVVRDLVRERSIRPEHRSGAIKMPESQPS</sequence>
<dbReference type="PANTHER" id="PTHR48083">
    <property type="entry name" value="MEDIUM-CHAIN SPECIFIC ACYL-COA DEHYDROGENASE, MITOCHONDRIAL-RELATED"/>
    <property type="match status" value="1"/>
</dbReference>
<evidence type="ECO:0000256" key="3">
    <source>
        <dbReference type="ARBA" id="ARBA00019125"/>
    </source>
</evidence>
<dbReference type="SUPFAM" id="SSF56645">
    <property type="entry name" value="Acyl-CoA dehydrogenase NM domain-like"/>
    <property type="match status" value="1"/>
</dbReference>
<evidence type="ECO:0000256" key="8">
    <source>
        <dbReference type="SAM" id="MobiDB-lite"/>
    </source>
</evidence>
<dbReference type="PANTHER" id="PTHR48083:SF2">
    <property type="entry name" value="MEDIUM-CHAIN SPECIFIC ACYL-COA DEHYDROGENASE, MITOCHONDRIAL"/>
    <property type="match status" value="1"/>
</dbReference>
<dbReference type="Pfam" id="PF02770">
    <property type="entry name" value="Acyl-CoA_dh_M"/>
    <property type="match status" value="1"/>
</dbReference>
<dbReference type="InterPro" id="IPR046373">
    <property type="entry name" value="Acyl-CoA_Oxase/DH_mid-dom_sf"/>
</dbReference>